<reference evidence="2 3" key="1">
    <citation type="submission" date="2023-11" db="EMBL/GenBank/DDBJ databases">
        <title>Analysis of the Genomes of Mucilaginibacter gossypii cycad 4 and M. sabulilitoris SNA2: microbes with the potential for plant growth promotion.</title>
        <authorList>
            <person name="Hirsch A.M."/>
            <person name="Humm E."/>
            <person name="Rubbi M."/>
            <person name="Del Vecchio G."/>
            <person name="Ha S.M."/>
            <person name="Pellegrini M."/>
            <person name="Gunsalus R.P."/>
        </authorList>
    </citation>
    <scope>NUCLEOTIDE SEQUENCE [LARGE SCALE GENOMIC DNA]</scope>
    <source>
        <strain evidence="2 3">SNA2</strain>
    </source>
</reference>
<gene>
    <name evidence="2" type="ORF">SNE25_22445</name>
</gene>
<proteinExistence type="predicted"/>
<dbReference type="Proteomes" id="UP001324380">
    <property type="component" value="Chromosome"/>
</dbReference>
<organism evidence="2 3">
    <name type="scientific">Mucilaginibacter sabulilitoris</name>
    <dbReference type="NCBI Taxonomy" id="1173583"/>
    <lineage>
        <taxon>Bacteria</taxon>
        <taxon>Pseudomonadati</taxon>
        <taxon>Bacteroidota</taxon>
        <taxon>Sphingobacteriia</taxon>
        <taxon>Sphingobacteriales</taxon>
        <taxon>Sphingobacteriaceae</taxon>
        <taxon>Mucilaginibacter</taxon>
    </lineage>
</organism>
<evidence type="ECO:0000256" key="1">
    <source>
        <dbReference type="SAM" id="SignalP"/>
    </source>
</evidence>
<name>A0ABZ0TFX3_9SPHI</name>
<feature type="signal peptide" evidence="1">
    <location>
        <begin position="1"/>
        <end position="22"/>
    </location>
</feature>
<dbReference type="EMBL" id="CP139558">
    <property type="protein sequence ID" value="WPU92084.1"/>
    <property type="molecule type" value="Genomic_DNA"/>
</dbReference>
<dbReference type="RefSeq" id="WP_321561250.1">
    <property type="nucleotide sequence ID" value="NZ_CP139558.1"/>
</dbReference>
<protein>
    <submittedName>
        <fullName evidence="2">Uncharacterized protein</fullName>
    </submittedName>
</protein>
<keyword evidence="3" id="KW-1185">Reference proteome</keyword>
<evidence type="ECO:0000313" key="3">
    <source>
        <dbReference type="Proteomes" id="UP001324380"/>
    </source>
</evidence>
<accession>A0ABZ0TFX3</accession>
<keyword evidence="1" id="KW-0732">Signal</keyword>
<feature type="chain" id="PRO_5045191198" evidence="1">
    <location>
        <begin position="23"/>
        <end position="115"/>
    </location>
</feature>
<sequence>MLYRLLKSVLVITLLFTFQISAKTSQDSYVVKKLSVSNNTSDLKKSTPPFNIYAEAGVNIHLPAIKSSAHTADVFLTTCNFNILKSAACLYSGRRSSVFIYRFYRLILFPFHGFW</sequence>
<evidence type="ECO:0000313" key="2">
    <source>
        <dbReference type="EMBL" id="WPU92084.1"/>
    </source>
</evidence>